<accession>A0A060M4H0</accession>
<dbReference type="GO" id="GO:0005975">
    <property type="term" value="P:carbohydrate metabolic process"/>
    <property type="evidence" value="ECO:0007669"/>
    <property type="project" value="InterPro"/>
</dbReference>
<dbReference type="RefSeq" id="WP_038481083.1">
    <property type="nucleotide sequence ID" value="NZ_CP003923.1"/>
</dbReference>
<evidence type="ECO:0000256" key="2">
    <source>
        <dbReference type="SAM" id="SignalP"/>
    </source>
</evidence>
<dbReference type="eggNOG" id="COG0726">
    <property type="taxonomic scope" value="Bacteria"/>
</dbReference>
<keyword evidence="5" id="KW-1185">Reference proteome</keyword>
<dbReference type="SUPFAM" id="SSF88713">
    <property type="entry name" value="Glycoside hydrolase/deacetylase"/>
    <property type="match status" value="1"/>
</dbReference>
<evidence type="ECO:0000256" key="1">
    <source>
        <dbReference type="SAM" id="MobiDB-lite"/>
    </source>
</evidence>
<feature type="chain" id="PRO_5038463228" evidence="2">
    <location>
        <begin position="20"/>
        <end position="275"/>
    </location>
</feature>
<protein>
    <submittedName>
        <fullName evidence="4">Polysaccharide deacetylase</fullName>
    </submittedName>
</protein>
<dbReference type="CDD" id="cd10917">
    <property type="entry name" value="CE4_NodB_like_6s_7s"/>
    <property type="match status" value="1"/>
</dbReference>
<proteinExistence type="predicted"/>
<dbReference type="HOGENOM" id="CLU_021264_1_1_9"/>
<feature type="domain" description="NodB homology" evidence="3">
    <location>
        <begin position="89"/>
        <end position="269"/>
    </location>
</feature>
<feature type="compositionally biased region" description="Polar residues" evidence="1">
    <location>
        <begin position="18"/>
        <end position="28"/>
    </location>
</feature>
<dbReference type="InterPro" id="IPR002509">
    <property type="entry name" value="NODB_dom"/>
</dbReference>
<dbReference type="Proteomes" id="UP000027142">
    <property type="component" value="Chromosome"/>
</dbReference>
<organism evidence="4 5">
    <name type="scientific">Shouchella lehensis G1</name>
    <dbReference type="NCBI Taxonomy" id="1246626"/>
    <lineage>
        <taxon>Bacteria</taxon>
        <taxon>Bacillati</taxon>
        <taxon>Bacillota</taxon>
        <taxon>Bacilli</taxon>
        <taxon>Bacillales</taxon>
        <taxon>Bacillaceae</taxon>
        <taxon>Shouchella</taxon>
    </lineage>
</organism>
<feature type="signal peptide" evidence="2">
    <location>
        <begin position="1"/>
        <end position="19"/>
    </location>
</feature>
<dbReference type="AlphaFoldDB" id="A0A060M4H0"/>
<evidence type="ECO:0000313" key="5">
    <source>
        <dbReference type="Proteomes" id="UP000027142"/>
    </source>
</evidence>
<name>A0A060M4H0_9BACI</name>
<sequence>MKKWLLIPAVSLMALSACGSNEEGSSETTDADEPEQTEDNETVDDVQEDEEENEALDEEPEREEVEIDYEINPAMWTVEPIEGTEADPEVVLLTIDDAPDKHGVEMAETLKELDAPAIFFVNGHFINTDEKAEQLVQIHEMGFEIGNHTMSHPNLGEISEEQQREEIVGLNDRIEEIIGERPRFFRAPFGVNTDFTKEIVEEEGMTLMNWTYGYDWDSNYMTAESIADIMVNAPELGNGGNLLMHDREWTNEGLEEIVNGLRDKGYGLLNPAQLK</sequence>
<dbReference type="PATRIC" id="fig|1246626.3.peg.2391"/>
<dbReference type="InterPro" id="IPR050248">
    <property type="entry name" value="Polysacc_deacetylase_ArnD"/>
</dbReference>
<keyword evidence="2" id="KW-0732">Signal</keyword>
<dbReference type="Gene3D" id="3.20.20.370">
    <property type="entry name" value="Glycoside hydrolase/deacetylase"/>
    <property type="match status" value="1"/>
</dbReference>
<gene>
    <name evidence="4" type="ORF">BleG1_2391</name>
</gene>
<dbReference type="GO" id="GO:0016810">
    <property type="term" value="F:hydrolase activity, acting on carbon-nitrogen (but not peptide) bonds"/>
    <property type="evidence" value="ECO:0007669"/>
    <property type="project" value="InterPro"/>
</dbReference>
<reference evidence="4 5" key="1">
    <citation type="journal article" date="2014" name="Gene">
        <title>A comparative genomic analysis of the alkalitolerant soil bacterium Bacillus lehensis G1.</title>
        <authorList>
            <person name="Noor Y.M."/>
            <person name="Samsulrizal N.H."/>
            <person name="Jema'on N.A."/>
            <person name="Low K.O."/>
            <person name="Ramli A.N."/>
            <person name="Alias N.I."/>
            <person name="Damis S.I."/>
            <person name="Fuzi S.F."/>
            <person name="Isa M.N."/>
            <person name="Murad A.M."/>
            <person name="Raih M.F."/>
            <person name="Bakar F.D."/>
            <person name="Najimudin N."/>
            <person name="Mahadi N.M."/>
            <person name="Illias R.M."/>
        </authorList>
    </citation>
    <scope>NUCLEOTIDE SEQUENCE [LARGE SCALE GENOMIC DNA]</scope>
    <source>
        <strain evidence="4 5">G1</strain>
    </source>
</reference>
<evidence type="ECO:0000259" key="3">
    <source>
        <dbReference type="PROSITE" id="PS51677"/>
    </source>
</evidence>
<dbReference type="Pfam" id="PF01522">
    <property type="entry name" value="Polysacc_deac_1"/>
    <property type="match status" value="1"/>
</dbReference>
<feature type="compositionally biased region" description="Acidic residues" evidence="1">
    <location>
        <begin position="29"/>
        <end position="64"/>
    </location>
</feature>
<dbReference type="PROSITE" id="PS51677">
    <property type="entry name" value="NODB"/>
    <property type="match status" value="1"/>
</dbReference>
<evidence type="ECO:0000313" key="4">
    <source>
        <dbReference type="EMBL" id="AIC94969.1"/>
    </source>
</evidence>
<dbReference type="OrthoDB" id="9806342at2"/>
<dbReference type="InterPro" id="IPR011330">
    <property type="entry name" value="Glyco_hydro/deAcase_b/a-brl"/>
</dbReference>
<dbReference type="KEGG" id="ble:BleG1_2391"/>
<dbReference type="STRING" id="1246626.BleG1_2391"/>
<dbReference type="PROSITE" id="PS51257">
    <property type="entry name" value="PROKAR_LIPOPROTEIN"/>
    <property type="match status" value="1"/>
</dbReference>
<feature type="region of interest" description="Disordered" evidence="1">
    <location>
        <begin position="18"/>
        <end position="64"/>
    </location>
</feature>
<dbReference type="PANTHER" id="PTHR10587">
    <property type="entry name" value="GLYCOSYL TRANSFERASE-RELATED"/>
    <property type="match status" value="1"/>
</dbReference>
<dbReference type="EMBL" id="CP003923">
    <property type="protein sequence ID" value="AIC94969.1"/>
    <property type="molecule type" value="Genomic_DNA"/>
</dbReference>